<evidence type="ECO:0000256" key="2">
    <source>
        <dbReference type="ARBA" id="ARBA00022553"/>
    </source>
</evidence>
<comment type="subcellular location">
    <subcellularLocation>
        <location evidence="1">Membrane</location>
        <topology evidence="1">Peripheral membrane protein</topology>
    </subcellularLocation>
</comment>
<dbReference type="Proteomes" id="UP000070412">
    <property type="component" value="Unassembled WGS sequence"/>
</dbReference>
<dbReference type="InterPro" id="IPR043441">
    <property type="entry name" value="Tjap1/BEGAIN"/>
</dbReference>
<dbReference type="GO" id="GO:0016020">
    <property type="term" value="C:membrane"/>
    <property type="evidence" value="ECO:0007669"/>
    <property type="project" value="UniProtKB-SubCell"/>
</dbReference>
<evidence type="ECO:0000313" key="7">
    <source>
        <dbReference type="Proteomes" id="UP000070412"/>
    </source>
</evidence>
<keyword evidence="3" id="KW-0472">Membrane</keyword>
<reference evidence="7" key="1">
    <citation type="journal article" date="2020" name="PLoS Negl. Trop. Dis.">
        <title>High-quality nuclear genome for Sarcoptes scabiei-A critical resource for a neglected parasite.</title>
        <authorList>
            <person name="Korhonen P.K."/>
            <person name="Gasser R.B."/>
            <person name="Ma G."/>
            <person name="Wang T."/>
            <person name="Stroehlein A.J."/>
            <person name="Young N.D."/>
            <person name="Ang C.S."/>
            <person name="Fernando D.D."/>
            <person name="Lu H.C."/>
            <person name="Taylor S."/>
            <person name="Reynolds S.L."/>
            <person name="Mofiz E."/>
            <person name="Najaraj S.H."/>
            <person name="Gowda H."/>
            <person name="Madugundu A."/>
            <person name="Renuse S."/>
            <person name="Holt D."/>
            <person name="Pandey A."/>
            <person name="Papenfuss A.T."/>
            <person name="Fischer K."/>
        </authorList>
    </citation>
    <scope>NUCLEOTIDE SEQUENCE [LARGE SCALE GENOMIC DNA]</scope>
</reference>
<evidence type="ECO:0000313" key="6">
    <source>
        <dbReference type="EnsemblMetazoa" id="KAF7488602.1"/>
    </source>
</evidence>
<dbReference type="EnsemblMetazoa" id="SSS_7447s_mrna">
    <property type="protein sequence ID" value="KAF7488602.1"/>
    <property type="gene ID" value="SSS_7447"/>
</dbReference>
<dbReference type="PANTHER" id="PTHR28664">
    <property type="entry name" value="TIGHT JUNCTION-ASSOCIATED PROTEIN 1"/>
    <property type="match status" value="1"/>
</dbReference>
<keyword evidence="2" id="KW-0597">Phosphoprotein</keyword>
<gene>
    <name evidence="5" type="ORF">SSS_7447</name>
</gene>
<proteinExistence type="predicted"/>
<feature type="coiled-coil region" evidence="4">
    <location>
        <begin position="18"/>
        <end position="132"/>
    </location>
</feature>
<sequence>MNQMSNQSQKCGCVCDNCSNSNRNAKHLLEEIERLKTMIDLQKQQIITIDSHNQSQFEMKTLRDKLLNFQDKYDRILENYRKTQKINQNLEDKLLNIANFFENEREDLNKKIAAANDKLSEAMRIAKTHQRQTEILKSDFKFIVRSLRDQTNINFELLPEEIKQRLRNFDDFYVIEQSQTTRVPVASFPSIEIDSGSAETSRNIQFEAKMTARLIKDLEHSDSLLYCQKCNEKIDSISKRISPITASQSPTITSKLSHRIDDKIMIV</sequence>
<evidence type="ECO:0000256" key="4">
    <source>
        <dbReference type="SAM" id="Coils"/>
    </source>
</evidence>
<evidence type="ECO:0000313" key="5">
    <source>
        <dbReference type="EMBL" id="KAF7488602.1"/>
    </source>
</evidence>
<evidence type="ECO:0000256" key="1">
    <source>
        <dbReference type="ARBA" id="ARBA00004170"/>
    </source>
</evidence>
<organism evidence="5">
    <name type="scientific">Sarcoptes scabiei</name>
    <name type="common">Itch mite</name>
    <name type="synonym">Acarus scabiei</name>
    <dbReference type="NCBI Taxonomy" id="52283"/>
    <lineage>
        <taxon>Eukaryota</taxon>
        <taxon>Metazoa</taxon>
        <taxon>Ecdysozoa</taxon>
        <taxon>Arthropoda</taxon>
        <taxon>Chelicerata</taxon>
        <taxon>Arachnida</taxon>
        <taxon>Acari</taxon>
        <taxon>Acariformes</taxon>
        <taxon>Sarcoptiformes</taxon>
        <taxon>Astigmata</taxon>
        <taxon>Psoroptidia</taxon>
        <taxon>Sarcoptoidea</taxon>
        <taxon>Sarcoptidae</taxon>
        <taxon>Sarcoptinae</taxon>
        <taxon>Sarcoptes</taxon>
    </lineage>
</organism>
<accession>A0A834R3S6</accession>
<dbReference type="OrthoDB" id="10068192at2759"/>
<evidence type="ECO:0000256" key="3">
    <source>
        <dbReference type="ARBA" id="ARBA00023136"/>
    </source>
</evidence>
<dbReference type="PANTHER" id="PTHR28664:SF4">
    <property type="entry name" value="TIGHT JUNCTION-ASSOCIATED PROTEIN 1"/>
    <property type="match status" value="1"/>
</dbReference>
<keyword evidence="7" id="KW-1185">Reference proteome</keyword>
<keyword evidence="4" id="KW-0175">Coiled coil</keyword>
<dbReference type="AlphaFoldDB" id="A0A834R3S6"/>
<reference evidence="6" key="3">
    <citation type="submission" date="2022-06" db="UniProtKB">
        <authorList>
            <consortium name="EnsemblMetazoa"/>
        </authorList>
    </citation>
    <scope>IDENTIFICATION</scope>
</reference>
<reference evidence="5" key="2">
    <citation type="submission" date="2020-01" db="EMBL/GenBank/DDBJ databases">
        <authorList>
            <person name="Korhonen P.K.K."/>
            <person name="Guangxu M.G."/>
            <person name="Wang T.W."/>
            <person name="Stroehlein A.J.S."/>
            <person name="Young N.D."/>
            <person name="Ang C.-S.A."/>
            <person name="Fernando D.W.F."/>
            <person name="Lu H.L."/>
            <person name="Taylor S.T."/>
            <person name="Ehtesham M.E.M."/>
            <person name="Najaraj S.H.N."/>
            <person name="Harsha G.H.G."/>
            <person name="Madugundu A.M."/>
            <person name="Renuse S.R."/>
            <person name="Holt D.H."/>
            <person name="Pandey A.P."/>
            <person name="Papenfuss A.P."/>
            <person name="Gasser R.B.G."/>
            <person name="Fischer K.F."/>
        </authorList>
    </citation>
    <scope>NUCLEOTIDE SEQUENCE</scope>
    <source>
        <strain evidence="5">SSS_KF_BRIS2020</strain>
    </source>
</reference>
<protein>
    <submittedName>
        <fullName evidence="5 6">Uncharacterized protein</fullName>
    </submittedName>
</protein>
<name>A0A834R3S6_SARSC</name>
<dbReference type="EMBL" id="WVUK01000066">
    <property type="protein sequence ID" value="KAF7488602.1"/>
    <property type="molecule type" value="Genomic_DNA"/>
</dbReference>